<reference evidence="2 3" key="2">
    <citation type="submission" date="2012-02" db="EMBL/GenBank/DDBJ databases">
        <title>Improved High-Quality Draft sequence of Eubacterium cellulosolvens 6.</title>
        <authorList>
            <consortium name="US DOE Joint Genome Institute"/>
            <person name="Lucas S."/>
            <person name="Han J."/>
            <person name="Lapidus A."/>
            <person name="Cheng J.-F."/>
            <person name="Goodwin L."/>
            <person name="Pitluck S."/>
            <person name="Peters L."/>
            <person name="Mikhailova N."/>
            <person name="Gu W."/>
            <person name="Detter J.C."/>
            <person name="Han C."/>
            <person name="Tapia R."/>
            <person name="Land M."/>
            <person name="Hauser L."/>
            <person name="Kyrpides N."/>
            <person name="Ivanova N."/>
            <person name="Pagani I."/>
            <person name="Johnson E."/>
            <person name="Mukhopadhyay B."/>
            <person name="Anderson I."/>
            <person name="Woyke T."/>
        </authorList>
    </citation>
    <scope>NUCLEOTIDE SEQUENCE [LARGE SCALE GENOMIC DNA]</scope>
    <source>
        <strain evidence="2 3">6</strain>
    </source>
</reference>
<dbReference type="eggNOG" id="ENOG503330S">
    <property type="taxonomic scope" value="Bacteria"/>
</dbReference>
<gene>
    <name evidence="2" type="ORF">EubceDRAFT1_1753</name>
</gene>
<organism evidence="2 3">
    <name type="scientific">Eubacterium cellulosolvens (strain ATCC 43171 / JCM 9499 / 6)</name>
    <name type="common">Cillobacterium cellulosolvens</name>
    <dbReference type="NCBI Taxonomy" id="633697"/>
    <lineage>
        <taxon>Bacteria</taxon>
        <taxon>Bacillati</taxon>
        <taxon>Bacillota</taxon>
        <taxon>Clostridia</taxon>
        <taxon>Eubacteriales</taxon>
        <taxon>Eubacteriaceae</taxon>
        <taxon>Eubacterium</taxon>
    </lineage>
</organism>
<dbReference type="Proteomes" id="UP000005753">
    <property type="component" value="Chromosome"/>
</dbReference>
<evidence type="ECO:0000313" key="2">
    <source>
        <dbReference type="EMBL" id="EIM57530.1"/>
    </source>
</evidence>
<evidence type="ECO:0000256" key="1">
    <source>
        <dbReference type="SAM" id="Coils"/>
    </source>
</evidence>
<keyword evidence="3" id="KW-1185">Reference proteome</keyword>
<accession>I5AUQ7</accession>
<dbReference type="EMBL" id="CM001487">
    <property type="protein sequence ID" value="EIM57530.1"/>
    <property type="molecule type" value="Genomic_DNA"/>
</dbReference>
<evidence type="ECO:0000313" key="3">
    <source>
        <dbReference type="Proteomes" id="UP000005753"/>
    </source>
</evidence>
<feature type="coiled-coil region" evidence="1">
    <location>
        <begin position="186"/>
        <end position="213"/>
    </location>
</feature>
<sequence length="382" mass="44129">MDNDRLQKIFDNYSEKYEALNNTERHEIAKWSAISNFQKYWDQNAEHFGEMFKRAMEGEENLISEASFQPIQGVAFLCSKGPEIEDAVREAFRALLAPDESDYAVRQTKAEVFVRTMNDLLRSVDAEKWKYHQNITAAILYLSFVDPEDNYLFREDEAKAFAEYVGFEEPIIENELLSIPNYYRMCDQLTTELIQQEDLLKKVDARLEEEADETDDSSVTEVDSENHILAFDIIYCAHNYELYDERTAAPKKRRRKKSAADEAKDREEALLKMQLRSCRTKIRNLEKKKLSMKEPDLTGVPVRHSRFGDGEITARDGQRLTVKFAAGEKKFMLPDAFTKGFLKTDNEAAAAYLQTAGIGEQIHALQLEEHLLDVQINGMEDK</sequence>
<protein>
    <submittedName>
        <fullName evidence="2">Uncharacterized protein</fullName>
    </submittedName>
</protein>
<dbReference type="OrthoDB" id="9781481at2"/>
<name>I5AUQ7_EUBC6</name>
<keyword evidence="1" id="KW-0175">Coiled coil</keyword>
<reference evidence="2 3" key="1">
    <citation type="submission" date="2010-08" db="EMBL/GenBank/DDBJ databases">
        <authorList>
            <consortium name="US DOE Joint Genome Institute (JGI-PGF)"/>
            <person name="Lucas S."/>
            <person name="Copeland A."/>
            <person name="Lapidus A."/>
            <person name="Cheng J.-F."/>
            <person name="Bruce D."/>
            <person name="Goodwin L."/>
            <person name="Pitluck S."/>
            <person name="Land M.L."/>
            <person name="Hauser L."/>
            <person name="Chang Y.-J."/>
            <person name="Anderson I.J."/>
            <person name="Johnson E."/>
            <person name="Mulhopadhyay B."/>
            <person name="Kyrpides N."/>
            <person name="Woyke T.J."/>
        </authorList>
    </citation>
    <scope>NUCLEOTIDE SEQUENCE [LARGE SCALE GENOMIC DNA]</scope>
    <source>
        <strain evidence="2 3">6</strain>
    </source>
</reference>
<proteinExistence type="predicted"/>
<dbReference type="AlphaFoldDB" id="I5AUQ7"/>
<dbReference type="STRING" id="633697.EubceDRAFT1_1753"/>
<dbReference type="HOGENOM" id="CLU_723089_0_0_9"/>